<evidence type="ECO:0000313" key="2">
    <source>
        <dbReference type="Proteomes" id="UP001207582"/>
    </source>
</evidence>
<evidence type="ECO:0000313" key="1">
    <source>
        <dbReference type="EMBL" id="MCW3784169.1"/>
    </source>
</evidence>
<dbReference type="InterPro" id="IPR027266">
    <property type="entry name" value="TrmE/GcvT-like"/>
</dbReference>
<accession>A0ABT3J904</accession>
<dbReference type="RefSeq" id="WP_264773444.1">
    <property type="nucleotide sequence ID" value="NZ_JAPDOG010000033.1"/>
</dbReference>
<gene>
    <name evidence="1" type="ORF">OM960_21800</name>
</gene>
<dbReference type="Gene3D" id="3.30.1360.120">
    <property type="entry name" value="Probable tRNA modification gtpase trme, domain 1"/>
    <property type="match status" value="1"/>
</dbReference>
<proteinExistence type="predicted"/>
<keyword evidence="2" id="KW-1185">Reference proteome</keyword>
<reference evidence="1 2" key="1">
    <citation type="submission" date="2022-10" db="EMBL/GenBank/DDBJ databases">
        <title>Defluviimonas sp. CAU 1641 isolated from mud.</title>
        <authorList>
            <person name="Kim W."/>
        </authorList>
    </citation>
    <scope>NUCLEOTIDE SEQUENCE [LARGE SCALE GENOMIC DNA]</scope>
    <source>
        <strain evidence="1 2">CAU 1641</strain>
    </source>
</reference>
<dbReference type="SUPFAM" id="SSF103025">
    <property type="entry name" value="Folate-binding domain"/>
    <property type="match status" value="1"/>
</dbReference>
<name>A0ABT3J904_9RHOB</name>
<sequence length="190" mass="20001">MPDHSLAPLLPLGGATPRRDTFAGLTITENPDVAIASVACRMGRDADLAKAAAALFGTALPVPGQMVAKGDWALFWTGPGQWMATAPFATHEDISRIVKAGLGDTASVTEQTDAWVRFDIDGARAPDMFERLCILDTRRMAAGSANRTMIEHLGTFVLCHRAGEAFSVLGPRSAAASLHHAHVAAAKSAI</sequence>
<dbReference type="EMBL" id="JAPDOG010000033">
    <property type="protein sequence ID" value="MCW3784169.1"/>
    <property type="molecule type" value="Genomic_DNA"/>
</dbReference>
<organism evidence="1 2">
    <name type="scientific">Defluviimonas salinarum</name>
    <dbReference type="NCBI Taxonomy" id="2992147"/>
    <lineage>
        <taxon>Bacteria</taxon>
        <taxon>Pseudomonadati</taxon>
        <taxon>Pseudomonadota</taxon>
        <taxon>Alphaproteobacteria</taxon>
        <taxon>Rhodobacterales</taxon>
        <taxon>Paracoccaceae</taxon>
        <taxon>Albidovulum</taxon>
    </lineage>
</organism>
<comment type="caution">
    <text evidence="1">The sequence shown here is derived from an EMBL/GenBank/DDBJ whole genome shotgun (WGS) entry which is preliminary data.</text>
</comment>
<dbReference type="Proteomes" id="UP001207582">
    <property type="component" value="Unassembled WGS sequence"/>
</dbReference>
<protein>
    <submittedName>
        <fullName evidence="1">Sarcosine oxidase subunit gamma</fullName>
    </submittedName>
</protein>
<dbReference type="Gene3D" id="3.30.70.1520">
    <property type="entry name" value="Heterotetrameric sarcosine oxidase"/>
    <property type="match status" value="1"/>
</dbReference>